<feature type="compositionally biased region" description="Acidic residues" evidence="1">
    <location>
        <begin position="9"/>
        <end position="43"/>
    </location>
</feature>
<evidence type="ECO:0000313" key="3">
    <source>
        <dbReference type="Proteomes" id="UP000054217"/>
    </source>
</evidence>
<feature type="region of interest" description="Disordered" evidence="1">
    <location>
        <begin position="1"/>
        <end position="49"/>
    </location>
</feature>
<evidence type="ECO:0000256" key="1">
    <source>
        <dbReference type="SAM" id="MobiDB-lite"/>
    </source>
</evidence>
<dbReference type="Proteomes" id="UP000054217">
    <property type="component" value="Unassembled WGS sequence"/>
</dbReference>
<name>A0A0C3NLT5_PISTI</name>
<evidence type="ECO:0000313" key="2">
    <source>
        <dbReference type="EMBL" id="KIO01875.1"/>
    </source>
</evidence>
<dbReference type="AlphaFoldDB" id="A0A0C3NLT5"/>
<sequence>MAGTIEGEVSFDDIVAESEAESSEEEGLGNGGDNEEDNGNNEGGDEHDYQFELQKPPSILEAWTALEDLQNLLKPPRQDQTGYKDLNLPTLLQERLTHMKDFLWLYTDVCSDGMTHSANLVGGQWTKAANQVAHDAGKVKGDYLSHCLCSWSKAYIKTWALPHSMPSKKFLQIADETLAAELQLHLQSIGKYIHAQDLVNYLSNTENQTRLGFKKAISLKTAQHWMGQLGYRWKKEPKGQYSDGHKHSDVVTYHQTIFIPTWCHYQPWMQVWNYKNPMIVESTLPSPSG</sequence>
<keyword evidence="3" id="KW-1185">Reference proteome</keyword>
<accession>A0A0C3NLT5</accession>
<reference evidence="3" key="2">
    <citation type="submission" date="2015-01" db="EMBL/GenBank/DDBJ databases">
        <title>Evolutionary Origins and Diversification of the Mycorrhizal Mutualists.</title>
        <authorList>
            <consortium name="DOE Joint Genome Institute"/>
            <consortium name="Mycorrhizal Genomics Consortium"/>
            <person name="Kohler A."/>
            <person name="Kuo A."/>
            <person name="Nagy L.G."/>
            <person name="Floudas D."/>
            <person name="Copeland A."/>
            <person name="Barry K.W."/>
            <person name="Cichocki N."/>
            <person name="Veneault-Fourrey C."/>
            <person name="LaButti K."/>
            <person name="Lindquist E.A."/>
            <person name="Lipzen A."/>
            <person name="Lundell T."/>
            <person name="Morin E."/>
            <person name="Murat C."/>
            <person name="Riley R."/>
            <person name="Ohm R."/>
            <person name="Sun H."/>
            <person name="Tunlid A."/>
            <person name="Henrissat B."/>
            <person name="Grigoriev I.V."/>
            <person name="Hibbett D.S."/>
            <person name="Martin F."/>
        </authorList>
    </citation>
    <scope>NUCLEOTIDE SEQUENCE [LARGE SCALE GENOMIC DNA]</scope>
    <source>
        <strain evidence="3">Marx 270</strain>
    </source>
</reference>
<dbReference type="OrthoDB" id="6511194at2759"/>
<dbReference type="EMBL" id="KN831985">
    <property type="protein sequence ID" value="KIO01875.1"/>
    <property type="molecule type" value="Genomic_DNA"/>
</dbReference>
<proteinExistence type="predicted"/>
<organism evidence="2 3">
    <name type="scientific">Pisolithus tinctorius Marx 270</name>
    <dbReference type="NCBI Taxonomy" id="870435"/>
    <lineage>
        <taxon>Eukaryota</taxon>
        <taxon>Fungi</taxon>
        <taxon>Dikarya</taxon>
        <taxon>Basidiomycota</taxon>
        <taxon>Agaricomycotina</taxon>
        <taxon>Agaricomycetes</taxon>
        <taxon>Agaricomycetidae</taxon>
        <taxon>Boletales</taxon>
        <taxon>Sclerodermatineae</taxon>
        <taxon>Pisolithaceae</taxon>
        <taxon>Pisolithus</taxon>
    </lineage>
</organism>
<dbReference type="HOGENOM" id="CLU_066050_0_0_1"/>
<reference evidence="2 3" key="1">
    <citation type="submission" date="2014-04" db="EMBL/GenBank/DDBJ databases">
        <authorList>
            <consortium name="DOE Joint Genome Institute"/>
            <person name="Kuo A."/>
            <person name="Kohler A."/>
            <person name="Costa M.D."/>
            <person name="Nagy L.G."/>
            <person name="Floudas D."/>
            <person name="Copeland A."/>
            <person name="Barry K.W."/>
            <person name="Cichocki N."/>
            <person name="Veneault-Fourrey C."/>
            <person name="LaButti K."/>
            <person name="Lindquist E.A."/>
            <person name="Lipzen A."/>
            <person name="Lundell T."/>
            <person name="Morin E."/>
            <person name="Murat C."/>
            <person name="Sun H."/>
            <person name="Tunlid A."/>
            <person name="Henrissat B."/>
            <person name="Grigoriev I.V."/>
            <person name="Hibbett D.S."/>
            <person name="Martin F."/>
            <person name="Nordberg H.P."/>
            <person name="Cantor M.N."/>
            <person name="Hua S.X."/>
        </authorList>
    </citation>
    <scope>NUCLEOTIDE SEQUENCE [LARGE SCALE GENOMIC DNA]</scope>
    <source>
        <strain evidence="2 3">Marx 270</strain>
    </source>
</reference>
<gene>
    <name evidence="2" type="ORF">M404DRAFT_28385</name>
</gene>
<dbReference type="InParanoid" id="A0A0C3NLT5"/>
<protein>
    <submittedName>
        <fullName evidence="2">Uncharacterized protein</fullName>
    </submittedName>
</protein>